<reference evidence="2" key="1">
    <citation type="submission" date="2021-01" db="EMBL/GenBank/DDBJ databases">
        <authorList>
            <person name="Kaushik A."/>
        </authorList>
    </citation>
    <scope>NUCLEOTIDE SEQUENCE</scope>
    <source>
        <strain evidence="2">AG1-1C</strain>
    </source>
</reference>
<proteinExistence type="predicted"/>
<comment type="caution">
    <text evidence="2">The sequence shown here is derived from an EMBL/GenBank/DDBJ whole genome shotgun (WGS) entry which is preliminary data.</text>
</comment>
<feature type="compositionally biased region" description="Low complexity" evidence="1">
    <location>
        <begin position="1"/>
        <end position="15"/>
    </location>
</feature>
<organism evidence="2 3">
    <name type="scientific">Rhizoctonia solani</name>
    <dbReference type="NCBI Taxonomy" id="456999"/>
    <lineage>
        <taxon>Eukaryota</taxon>
        <taxon>Fungi</taxon>
        <taxon>Dikarya</taxon>
        <taxon>Basidiomycota</taxon>
        <taxon>Agaricomycotina</taxon>
        <taxon>Agaricomycetes</taxon>
        <taxon>Cantharellales</taxon>
        <taxon>Ceratobasidiaceae</taxon>
        <taxon>Rhizoctonia</taxon>
    </lineage>
</organism>
<dbReference type="EMBL" id="CAJMWS010000791">
    <property type="protein sequence ID" value="CAE6463590.1"/>
    <property type="molecule type" value="Genomic_DNA"/>
</dbReference>
<evidence type="ECO:0000313" key="2">
    <source>
        <dbReference type="EMBL" id="CAE6463590.1"/>
    </source>
</evidence>
<dbReference type="AlphaFoldDB" id="A0A8H3GSC3"/>
<evidence type="ECO:0000256" key="1">
    <source>
        <dbReference type="SAM" id="MobiDB-lite"/>
    </source>
</evidence>
<feature type="region of interest" description="Disordered" evidence="1">
    <location>
        <begin position="1"/>
        <end position="20"/>
    </location>
</feature>
<gene>
    <name evidence="2" type="ORF">RDB_LOCUS163359</name>
</gene>
<protein>
    <submittedName>
        <fullName evidence="2">Uncharacterized protein</fullName>
    </submittedName>
</protein>
<dbReference type="Proteomes" id="UP000663846">
    <property type="component" value="Unassembled WGS sequence"/>
</dbReference>
<accession>A0A8H3GSC3</accession>
<name>A0A8H3GSC3_9AGAM</name>
<sequence>MTRAHSTSTSSSVTYSPPPLPEYLSTNHTLNVIVGVPKDEEVKAIHDTIRAVNSVSNFPALYDHKLCTQLAQYLFTVQMAVYRNEYPSSIFPEENTYVPPPIPSHISTSLEPVVGAPSDAELESAYGVVRAMENLANSPFFDPVLTVKLSQHFFNIQFARYMQDANQGQFTQRQPNGPPLPLNENEPLTIIPGDISDVANQQAIQYVEPTEIDSEFAPRSNDKLDKLCTLQHETNCLLRGNEELLRNIRQTLVGAHSKGNRFNQTGSCSSYHTINEKGEFPWMHCLEDIYSLNGSSLNRFIVEKELVAYLKFYDIGAYLIEEETGNLKPDKQEDAKKALAYFLYYCRPLES</sequence>
<evidence type="ECO:0000313" key="3">
    <source>
        <dbReference type="Proteomes" id="UP000663846"/>
    </source>
</evidence>